<dbReference type="CDD" id="cd10456">
    <property type="entry name" value="GIY-YIG_UPF0213"/>
    <property type="match status" value="1"/>
</dbReference>
<protein>
    <submittedName>
        <fullName evidence="3">GIY-YIG nuclease family protein</fullName>
    </submittedName>
</protein>
<dbReference type="Proteomes" id="UP000460257">
    <property type="component" value="Unassembled WGS sequence"/>
</dbReference>
<dbReference type="AlphaFoldDB" id="A0A6N7J0G9"/>
<feature type="domain" description="GIY-YIG" evidence="2">
    <location>
        <begin position="1"/>
        <end position="77"/>
    </location>
</feature>
<dbReference type="InterPro" id="IPR000305">
    <property type="entry name" value="GIY-YIG_endonuc"/>
</dbReference>
<dbReference type="PANTHER" id="PTHR34477">
    <property type="entry name" value="UPF0213 PROTEIN YHBQ"/>
    <property type="match status" value="1"/>
</dbReference>
<evidence type="ECO:0000313" key="4">
    <source>
        <dbReference type="Proteomes" id="UP000460257"/>
    </source>
</evidence>
<dbReference type="Pfam" id="PF01541">
    <property type="entry name" value="GIY-YIG"/>
    <property type="match status" value="1"/>
</dbReference>
<comment type="caution">
    <text evidence="3">The sequence shown here is derived from an EMBL/GenBank/DDBJ whole genome shotgun (WGS) entry which is preliminary data.</text>
</comment>
<evidence type="ECO:0000313" key="3">
    <source>
        <dbReference type="EMBL" id="MQN02106.1"/>
    </source>
</evidence>
<dbReference type="Gene3D" id="3.40.1440.10">
    <property type="entry name" value="GIY-YIG endonuclease"/>
    <property type="match status" value="1"/>
</dbReference>
<dbReference type="PROSITE" id="PS50164">
    <property type="entry name" value="GIY_YIG"/>
    <property type="match status" value="1"/>
</dbReference>
<dbReference type="SUPFAM" id="SSF82771">
    <property type="entry name" value="GIY-YIG endonuclease"/>
    <property type="match status" value="1"/>
</dbReference>
<gene>
    <name evidence="3" type="ORF">FRC54_09450</name>
</gene>
<keyword evidence="4" id="KW-1185">Reference proteome</keyword>
<dbReference type="SMART" id="SM00465">
    <property type="entry name" value="GIYc"/>
    <property type="match status" value="1"/>
</dbReference>
<evidence type="ECO:0000259" key="2">
    <source>
        <dbReference type="PROSITE" id="PS50164"/>
    </source>
</evidence>
<proteinExistence type="inferred from homology"/>
<dbReference type="EMBL" id="VOGC01000007">
    <property type="protein sequence ID" value="MQN02106.1"/>
    <property type="molecule type" value="Genomic_DNA"/>
</dbReference>
<organism evidence="3 4">
    <name type="scientific">Candidatus Weimeria bifida</name>
    <dbReference type="NCBI Taxonomy" id="2599074"/>
    <lineage>
        <taxon>Bacteria</taxon>
        <taxon>Bacillati</taxon>
        <taxon>Bacillota</taxon>
        <taxon>Clostridia</taxon>
        <taxon>Lachnospirales</taxon>
        <taxon>Lachnospiraceae</taxon>
        <taxon>Candidatus Weimeria</taxon>
    </lineage>
</organism>
<dbReference type="InterPro" id="IPR050190">
    <property type="entry name" value="UPF0213_domain"/>
</dbReference>
<dbReference type="PANTHER" id="PTHR34477:SF1">
    <property type="entry name" value="UPF0213 PROTEIN YHBQ"/>
    <property type="match status" value="1"/>
</dbReference>
<accession>A0A6N7J0G9</accession>
<name>A0A6N7J0G9_9FIRM</name>
<reference evidence="3" key="1">
    <citation type="journal article" date="2020" name="Appl. Environ. Microbiol.">
        <title>Medium-Chain Fatty Acid Synthesis by 'Candidatus Weimeria bifida' gen. nov., sp. nov., and 'Candidatus Pseudoramibacter fermentans' sp. nov.</title>
        <authorList>
            <person name="Scarborough M.J."/>
            <person name="Myers K.S."/>
            <person name="Donohue T.J."/>
            <person name="Noguera D.R."/>
        </authorList>
    </citation>
    <scope>NUCLEOTIDE SEQUENCE</scope>
    <source>
        <strain evidence="3">LCO1.1</strain>
    </source>
</reference>
<dbReference type="InterPro" id="IPR035901">
    <property type="entry name" value="GIY-YIG_endonuc_sf"/>
</dbReference>
<sequence>MYYTYIVKCSDNSLYTGYTTNLERRVKEHNNGKKGAKYTRSRRPVELVYYEEYAARHDAMSREALIKQLSHREKCQLIEDKRNIFQCGKTE</sequence>
<evidence type="ECO:0000256" key="1">
    <source>
        <dbReference type="ARBA" id="ARBA00007435"/>
    </source>
</evidence>
<comment type="similarity">
    <text evidence="1">Belongs to the UPF0213 family.</text>
</comment>